<keyword evidence="3" id="KW-1185">Reference proteome</keyword>
<evidence type="ECO:0000313" key="2">
    <source>
        <dbReference type="EMBL" id="RKF75407.1"/>
    </source>
</evidence>
<dbReference type="AlphaFoldDB" id="A0A420ILK7"/>
<accession>A0A420ILK7</accession>
<dbReference type="EMBL" id="MCBQ01008505">
    <property type="protein sequence ID" value="RKF75407.1"/>
    <property type="molecule type" value="Genomic_DNA"/>
</dbReference>
<evidence type="ECO:0000313" key="3">
    <source>
        <dbReference type="Proteomes" id="UP000283383"/>
    </source>
</evidence>
<name>A0A420ILK7_9PEZI</name>
<protein>
    <submittedName>
        <fullName evidence="2">Uncharacterized protein</fullName>
    </submittedName>
</protein>
<feature type="compositionally biased region" description="Polar residues" evidence="1">
    <location>
        <begin position="86"/>
        <end position="102"/>
    </location>
</feature>
<proteinExistence type="predicted"/>
<sequence length="109" mass="12326">MEDLKIQDFYGESEGSFGSTATVRDITRQRHGRTRMEPKPSKPPWTSTSEINEEKIDDLLTRRIEQALGPLLSRLEGLSTRCNEASTINIPENAPTQSNFTPPSLHDRK</sequence>
<gene>
    <name evidence="2" type="ORF">GcM3_085027</name>
</gene>
<feature type="region of interest" description="Disordered" evidence="1">
    <location>
        <begin position="1"/>
        <end position="51"/>
    </location>
</feature>
<organism evidence="2 3">
    <name type="scientific">Golovinomyces cichoracearum</name>
    <dbReference type="NCBI Taxonomy" id="62708"/>
    <lineage>
        <taxon>Eukaryota</taxon>
        <taxon>Fungi</taxon>
        <taxon>Dikarya</taxon>
        <taxon>Ascomycota</taxon>
        <taxon>Pezizomycotina</taxon>
        <taxon>Leotiomycetes</taxon>
        <taxon>Erysiphales</taxon>
        <taxon>Erysiphaceae</taxon>
        <taxon>Golovinomyces</taxon>
    </lineage>
</organism>
<comment type="caution">
    <text evidence="2">The sequence shown here is derived from an EMBL/GenBank/DDBJ whole genome shotgun (WGS) entry which is preliminary data.</text>
</comment>
<feature type="region of interest" description="Disordered" evidence="1">
    <location>
        <begin position="86"/>
        <end position="109"/>
    </location>
</feature>
<evidence type="ECO:0000256" key="1">
    <source>
        <dbReference type="SAM" id="MobiDB-lite"/>
    </source>
</evidence>
<dbReference type="Proteomes" id="UP000283383">
    <property type="component" value="Unassembled WGS sequence"/>
</dbReference>
<reference evidence="2 3" key="1">
    <citation type="journal article" date="2018" name="BMC Genomics">
        <title>Comparative genome analyses reveal sequence features reflecting distinct modes of host-adaptation between dicot and monocot powdery mildew.</title>
        <authorList>
            <person name="Wu Y."/>
            <person name="Ma X."/>
            <person name="Pan Z."/>
            <person name="Kale S.D."/>
            <person name="Song Y."/>
            <person name="King H."/>
            <person name="Zhang Q."/>
            <person name="Presley C."/>
            <person name="Deng X."/>
            <person name="Wei C.I."/>
            <person name="Xiao S."/>
        </authorList>
    </citation>
    <scope>NUCLEOTIDE SEQUENCE [LARGE SCALE GENOMIC DNA]</scope>
    <source>
        <strain evidence="2">UMSG3</strain>
    </source>
</reference>